<dbReference type="InterPro" id="IPR016201">
    <property type="entry name" value="PSI"/>
</dbReference>
<keyword evidence="3" id="KW-0677">Repeat</keyword>
<dbReference type="Pfam" id="PF01403">
    <property type="entry name" value="Sema"/>
    <property type="match status" value="1"/>
</dbReference>
<keyword evidence="2 11" id="KW-0812">Transmembrane</keyword>
<comment type="subcellular location">
    <subcellularLocation>
        <location evidence="1">Membrane</location>
        <topology evidence="1">Single-pass membrane protein</topology>
    </subcellularLocation>
</comment>
<proteinExistence type="predicted"/>
<evidence type="ECO:0000259" key="12">
    <source>
        <dbReference type="PROSITE" id="PS51004"/>
    </source>
</evidence>
<keyword evidence="8" id="KW-1015">Disulfide bond</keyword>
<dbReference type="Gene3D" id="2.20.100.10">
    <property type="entry name" value="Thrombospondin type-1 (TSP1) repeat"/>
    <property type="match status" value="5"/>
</dbReference>
<dbReference type="CDD" id="cd11263">
    <property type="entry name" value="Sema_5A"/>
    <property type="match status" value="1"/>
</dbReference>
<dbReference type="InterPro" id="IPR036352">
    <property type="entry name" value="Semap_dom_sf"/>
</dbReference>
<dbReference type="PANTHER" id="PTHR11036:SF78">
    <property type="entry name" value="SEMAPHORIN-5A"/>
    <property type="match status" value="1"/>
</dbReference>
<feature type="transmembrane region" description="Helical" evidence="11">
    <location>
        <begin position="969"/>
        <end position="991"/>
    </location>
</feature>
<dbReference type="SMART" id="SM00209">
    <property type="entry name" value="TSP1"/>
    <property type="match status" value="6"/>
</dbReference>
<organism evidence="13 14">
    <name type="scientific">Gekko japonicus</name>
    <name type="common">Schlegel's Japanese gecko</name>
    <dbReference type="NCBI Taxonomy" id="146911"/>
    <lineage>
        <taxon>Eukaryota</taxon>
        <taxon>Metazoa</taxon>
        <taxon>Chordata</taxon>
        <taxon>Craniata</taxon>
        <taxon>Vertebrata</taxon>
        <taxon>Euteleostomi</taxon>
        <taxon>Lepidosauria</taxon>
        <taxon>Squamata</taxon>
        <taxon>Bifurcata</taxon>
        <taxon>Gekkota</taxon>
        <taxon>Gekkonidae</taxon>
        <taxon>Gekkoninae</taxon>
        <taxon>Gekko</taxon>
    </lineage>
</organism>
<reference evidence="14" key="1">
    <citation type="submission" date="2025-08" db="UniProtKB">
        <authorList>
            <consortium name="RefSeq"/>
        </authorList>
    </citation>
    <scope>IDENTIFICATION</scope>
</reference>
<evidence type="ECO:0000256" key="1">
    <source>
        <dbReference type="ARBA" id="ARBA00004167"/>
    </source>
</evidence>
<dbReference type="PANTHER" id="PTHR11036">
    <property type="entry name" value="SEMAPHORIN"/>
    <property type="match status" value="1"/>
</dbReference>
<keyword evidence="5" id="KW-0524">Neurogenesis</keyword>
<dbReference type="Pfam" id="PF01437">
    <property type="entry name" value="PSI"/>
    <property type="match status" value="1"/>
</dbReference>
<dbReference type="Pfam" id="PF00090">
    <property type="entry name" value="TSP_1"/>
    <property type="match status" value="5"/>
</dbReference>
<dbReference type="SMART" id="SM00423">
    <property type="entry name" value="PSI"/>
    <property type="match status" value="1"/>
</dbReference>
<dbReference type="SUPFAM" id="SSF101912">
    <property type="entry name" value="Sema domain"/>
    <property type="match status" value="1"/>
</dbReference>
<keyword evidence="4" id="KW-0221">Differentiation</keyword>
<dbReference type="SMART" id="SM00630">
    <property type="entry name" value="Sema"/>
    <property type="match status" value="1"/>
</dbReference>
<dbReference type="SUPFAM" id="SSF103575">
    <property type="entry name" value="Plexin repeat"/>
    <property type="match status" value="1"/>
</dbReference>
<accession>A0ABM1JTP6</accession>
<dbReference type="InterPro" id="IPR027231">
    <property type="entry name" value="Semaphorin"/>
</dbReference>
<dbReference type="InterPro" id="IPR057563">
    <property type="entry name" value="Sema5A/B-like_TSP-1"/>
</dbReference>
<feature type="domain" description="Sema" evidence="12">
    <location>
        <begin position="39"/>
        <end position="488"/>
    </location>
</feature>
<comment type="caution">
    <text evidence="10">Lacks conserved residue(s) required for the propagation of feature annotation.</text>
</comment>
<dbReference type="InterPro" id="IPR015943">
    <property type="entry name" value="WD40/YVTN_repeat-like_dom_sf"/>
</dbReference>
<dbReference type="InterPro" id="IPR001627">
    <property type="entry name" value="Semap_dom"/>
</dbReference>
<dbReference type="PROSITE" id="PS50092">
    <property type="entry name" value="TSP1"/>
    <property type="match status" value="6"/>
</dbReference>
<evidence type="ECO:0000256" key="10">
    <source>
        <dbReference type="PROSITE-ProRule" id="PRU00352"/>
    </source>
</evidence>
<dbReference type="PRINTS" id="PR01705">
    <property type="entry name" value="TSP1REPEAT"/>
</dbReference>
<evidence type="ECO:0000256" key="7">
    <source>
        <dbReference type="ARBA" id="ARBA00023136"/>
    </source>
</evidence>
<dbReference type="Proteomes" id="UP000694871">
    <property type="component" value="Unplaced"/>
</dbReference>
<keyword evidence="13" id="KW-1185">Reference proteome</keyword>
<dbReference type="InterPro" id="IPR042821">
    <property type="entry name" value="Sema5A_sema"/>
</dbReference>
<evidence type="ECO:0000256" key="2">
    <source>
        <dbReference type="ARBA" id="ARBA00022692"/>
    </source>
</evidence>
<evidence type="ECO:0000256" key="9">
    <source>
        <dbReference type="ARBA" id="ARBA00023180"/>
    </source>
</evidence>
<dbReference type="GeneID" id="107108828"/>
<sequence>MDMDKMKDNTVIALMVAGLGVLCWGTVAPDDPQCQQVEHPVVTSGEIAPWLRVFRAENAVDFSQITFDSKQEELIIGARNYLFRLHLEDLSLIQGVEWQCDEATTKACYSKGKSKEECQNYIRVLLVGGDRLFACGTNAFTPICTNRTLSNLEETHDQISGMARCPYSPQHNSTALLTNTGELYAATVMDFPGRDPAIYRSLGALPPLRTAQYNSKWLNEPNFVSSYDIGNFFYFFFRENAMEYDCGQIVYSRAARVCKNDIGGRFLLEDTWTTFMKARLNCSRPGEIPFYYNELQSTFYLPELDLVYGIFTTNVNSIAVSAVCVFNMTAITQVFNGPFKYQENSRSAWLPYPNPNPSFQCGTMDQGLYLNLTERNLQDAQKFILMHEVIQPVTPVPYFMEDNSRFSHVVVDVVQGKEMLFQVIYLATDHGTIKKVLAPVNQTASSCLLEEIEIFPEKQWEPIRSLQISHSRSALYVGLQGSVVKIPLKRCQFHKTRSTCVGSQDPYCGWDQVLKKCTPLEESLSMSQWEQSIAMCPTKNLTVDGSFGSWSEWKPCTHVDGSSVGVCLCRTRSCDNPPPACGGQPCEGPSMEIVNCSRNGGWTPWTSWSPCSTSCGIGFQVRQRSCSNPSPRHGGRVCVGQNREERYCNEHLLCSPHMFWTGWGAWERCTAPCGGGIQARHRACENGPDCPGCSIEYQACNTSPCPELKKTTPWTPWTPVNISDNGGHYEQRFRYTCKAQLPDASLLDVGRQRIEMRYCSSDGSTGCSTNGDFMRSGHYSAHTINGAWSPWSPWSQCSRDCSRGIRNRKRLCNNPEPKYGGLACVGPSLEYQECNILPCPVDGGWSCWSSWSKCSATCGSGHYMRTRSCTNPAPAYGGDICLGLHTEEALCNTQQCPDSWSHWSEWSGCDPSGAQFRARQCDVLFPVGHQCSGNTTESRPCVSDSNSIPDVAVARTSSIKERRCGEFNMFHMTAVGLSSSILGCLLTLLVYTYCQRYQQQSHDATVIHPVSPAPLNTNITNHLNKLDKYDSLEAIKAFNKNNLILEEQNKYFNPHHTSKAYSNAYFTDLNHYDEY</sequence>
<evidence type="ECO:0000256" key="6">
    <source>
        <dbReference type="ARBA" id="ARBA00022989"/>
    </source>
</evidence>
<dbReference type="InterPro" id="IPR000884">
    <property type="entry name" value="TSP1_rpt"/>
</dbReference>
<gene>
    <name evidence="14" type="primary">SEMA5A</name>
</gene>
<dbReference type="InterPro" id="IPR036383">
    <property type="entry name" value="TSP1_rpt_sf"/>
</dbReference>
<keyword evidence="6 11" id="KW-1133">Transmembrane helix</keyword>
<keyword evidence="7 11" id="KW-0472">Membrane</keyword>
<dbReference type="PROSITE" id="PS51004">
    <property type="entry name" value="SEMA"/>
    <property type="match status" value="1"/>
</dbReference>
<dbReference type="Pfam" id="PF23260">
    <property type="entry name" value="TSP1_2"/>
    <property type="match status" value="1"/>
</dbReference>
<evidence type="ECO:0000256" key="3">
    <source>
        <dbReference type="ARBA" id="ARBA00022737"/>
    </source>
</evidence>
<name>A0ABM1JTP6_GEKJA</name>
<keyword evidence="9" id="KW-0325">Glycoprotein</keyword>
<evidence type="ECO:0000256" key="11">
    <source>
        <dbReference type="SAM" id="Phobius"/>
    </source>
</evidence>
<dbReference type="InterPro" id="IPR002165">
    <property type="entry name" value="Plexin_repeat"/>
</dbReference>
<dbReference type="RefSeq" id="XP_015264833.1">
    <property type="nucleotide sequence ID" value="XM_015409347.1"/>
</dbReference>
<evidence type="ECO:0000256" key="8">
    <source>
        <dbReference type="ARBA" id="ARBA00023157"/>
    </source>
</evidence>
<dbReference type="Gene3D" id="3.30.1680.10">
    <property type="entry name" value="ligand-binding face of the semaphorins, domain 2"/>
    <property type="match status" value="1"/>
</dbReference>
<dbReference type="SUPFAM" id="SSF82895">
    <property type="entry name" value="TSP-1 type 1 repeat"/>
    <property type="match status" value="6"/>
</dbReference>
<evidence type="ECO:0000256" key="5">
    <source>
        <dbReference type="ARBA" id="ARBA00022902"/>
    </source>
</evidence>
<dbReference type="Gene3D" id="2.130.10.10">
    <property type="entry name" value="YVTN repeat-like/Quinoprotein amine dehydrogenase"/>
    <property type="match status" value="1"/>
</dbReference>
<protein>
    <submittedName>
        <fullName evidence="14">Semaphorin-5A</fullName>
    </submittedName>
</protein>
<evidence type="ECO:0000256" key="4">
    <source>
        <dbReference type="ARBA" id="ARBA00022782"/>
    </source>
</evidence>
<evidence type="ECO:0000313" key="13">
    <source>
        <dbReference type="Proteomes" id="UP000694871"/>
    </source>
</evidence>
<evidence type="ECO:0000313" key="14">
    <source>
        <dbReference type="RefSeq" id="XP_015264833.1"/>
    </source>
</evidence>